<feature type="domain" description="PurM-like N-terminal" evidence="2">
    <location>
        <begin position="65"/>
        <end position="177"/>
    </location>
</feature>
<dbReference type="Gene3D" id="3.90.650.10">
    <property type="entry name" value="PurM-like C-terminal domain"/>
    <property type="match status" value="1"/>
</dbReference>
<dbReference type="InterPro" id="IPR011854">
    <property type="entry name" value="HypE"/>
</dbReference>
<dbReference type="PIRSF" id="PIRSF005644">
    <property type="entry name" value="Hdrgns_mtr_HypE"/>
    <property type="match status" value="1"/>
</dbReference>
<feature type="domain" description="PurM-like C-terminal" evidence="3">
    <location>
        <begin position="191"/>
        <end position="339"/>
    </location>
</feature>
<dbReference type="Gene3D" id="3.30.1330.10">
    <property type="entry name" value="PurM-like, N-terminal domain"/>
    <property type="match status" value="1"/>
</dbReference>
<organism evidence="4 5">
    <name type="scientific">Corynebacterium poyangense</name>
    <dbReference type="NCBI Taxonomy" id="2684405"/>
    <lineage>
        <taxon>Bacteria</taxon>
        <taxon>Bacillati</taxon>
        <taxon>Actinomycetota</taxon>
        <taxon>Actinomycetes</taxon>
        <taxon>Mycobacteriales</taxon>
        <taxon>Corynebacteriaceae</taxon>
        <taxon>Corynebacterium</taxon>
    </lineage>
</organism>
<reference evidence="4 5" key="1">
    <citation type="submission" date="2019-12" db="EMBL/GenBank/DDBJ databases">
        <title>Corynebacterium sp. nov., isolated from feces of the Anser Albifrons in China.</title>
        <authorList>
            <person name="Liu Q."/>
        </authorList>
    </citation>
    <scope>NUCLEOTIDE SEQUENCE [LARGE SCALE GENOMIC DNA]</scope>
    <source>
        <strain evidence="4 5">4H37-19</strain>
    </source>
</reference>
<evidence type="ECO:0000259" key="2">
    <source>
        <dbReference type="Pfam" id="PF00586"/>
    </source>
</evidence>
<sequence>MDPKNRLNEDVQRVHLNIEKVRGRGPRLKDERITLAHGAGGKASSALVEQVFLAAYSSAELRESEDAAILSVPQGNLAFSTDSYVVDPIIFPGGSIGDLAINGTVNDLAVSGARPEVISAAFILEEGLEIATLRTVVADMHAAAEHAGVRVVTGDTKVVPRGHGDGVYITTAGVGIIPEDRQVGAQLAQMGDRIICSGPIADHGMAVMMARGDLAIQAPIESDTRAINHGVEALWKASPHTRWLRDATRGGVATVMNEFARLSGYGVALEDRYIPVRDMTRAACDMLGIDPLYVANEGTFLAVVPEEETSAGIAALNASGFPDACTIGRVVESPASQVVLITGFGGTRMVDMLVGDPLPRIC</sequence>
<name>A0A7H0SR52_9CORY</name>
<dbReference type="SUPFAM" id="SSF55326">
    <property type="entry name" value="PurM N-terminal domain-like"/>
    <property type="match status" value="1"/>
</dbReference>
<evidence type="ECO:0000259" key="3">
    <source>
        <dbReference type="Pfam" id="PF02769"/>
    </source>
</evidence>
<dbReference type="Pfam" id="PF00586">
    <property type="entry name" value="AIRS"/>
    <property type="match status" value="1"/>
</dbReference>
<dbReference type="KEGG" id="cpoy:GP475_10600"/>
<keyword evidence="5" id="KW-1185">Reference proteome</keyword>
<dbReference type="AlphaFoldDB" id="A0A7H0SR52"/>
<proteinExistence type="inferred from homology"/>
<dbReference type="InterPro" id="IPR010918">
    <property type="entry name" value="PurM-like_C_dom"/>
</dbReference>
<dbReference type="Proteomes" id="UP000516320">
    <property type="component" value="Chromosome"/>
</dbReference>
<dbReference type="GO" id="GO:0051604">
    <property type="term" value="P:protein maturation"/>
    <property type="evidence" value="ECO:0007669"/>
    <property type="project" value="TreeGrafter"/>
</dbReference>
<dbReference type="PANTHER" id="PTHR30303">
    <property type="entry name" value="HYDROGENASE ISOENZYMES FORMATION PROTEIN HYPE"/>
    <property type="match status" value="1"/>
</dbReference>
<dbReference type="NCBIfam" id="TIGR02124">
    <property type="entry name" value="hypE"/>
    <property type="match status" value="1"/>
</dbReference>
<dbReference type="Pfam" id="PF02769">
    <property type="entry name" value="AIRS_C"/>
    <property type="match status" value="1"/>
</dbReference>
<dbReference type="InterPro" id="IPR036921">
    <property type="entry name" value="PurM-like_N_sf"/>
</dbReference>
<dbReference type="EMBL" id="CP046884">
    <property type="protein sequence ID" value="QNQ91027.1"/>
    <property type="molecule type" value="Genomic_DNA"/>
</dbReference>
<accession>A0A7H0SR52</accession>
<dbReference type="PANTHER" id="PTHR30303:SF0">
    <property type="entry name" value="CARBAMOYL DEHYDRATASE HYPE"/>
    <property type="match status" value="1"/>
</dbReference>
<evidence type="ECO:0000313" key="4">
    <source>
        <dbReference type="EMBL" id="QNQ91027.1"/>
    </source>
</evidence>
<comment type="similarity">
    <text evidence="1">Belongs to the HypE family.</text>
</comment>
<dbReference type="RefSeq" id="WP_187974337.1">
    <property type="nucleotide sequence ID" value="NZ_CP046884.1"/>
</dbReference>
<gene>
    <name evidence="4" type="primary">hypE</name>
    <name evidence="4" type="ORF">GP475_10600</name>
</gene>
<dbReference type="InterPro" id="IPR016188">
    <property type="entry name" value="PurM-like_N"/>
</dbReference>
<dbReference type="CDD" id="cd02197">
    <property type="entry name" value="HypE"/>
    <property type="match status" value="1"/>
</dbReference>
<dbReference type="SUPFAM" id="SSF56042">
    <property type="entry name" value="PurM C-terminal domain-like"/>
    <property type="match status" value="1"/>
</dbReference>
<evidence type="ECO:0000256" key="1">
    <source>
        <dbReference type="ARBA" id="ARBA00006243"/>
    </source>
</evidence>
<dbReference type="InterPro" id="IPR036676">
    <property type="entry name" value="PurM-like_C_sf"/>
</dbReference>
<protein>
    <submittedName>
        <fullName evidence="4">Hydrogenase expression/formation protein HypE</fullName>
    </submittedName>
</protein>
<evidence type="ECO:0000313" key="5">
    <source>
        <dbReference type="Proteomes" id="UP000516320"/>
    </source>
</evidence>